<accession>B4VLR0</accession>
<protein>
    <submittedName>
        <fullName evidence="1">Uncharacterized protein</fullName>
    </submittedName>
</protein>
<sequence>MTIEKEVICNCSSFGYSPNSINLPLERVKGKMSGLHTISKLTR</sequence>
<keyword evidence="2" id="KW-1185">Reference proteome</keyword>
<evidence type="ECO:0000313" key="1">
    <source>
        <dbReference type="EMBL" id="EDX77329.1"/>
    </source>
</evidence>
<name>B4VLR0_9CYAN</name>
<dbReference type="EMBL" id="DS989844">
    <property type="protein sequence ID" value="EDX77329.1"/>
    <property type="molecule type" value="Genomic_DNA"/>
</dbReference>
<proteinExistence type="predicted"/>
<evidence type="ECO:0000313" key="2">
    <source>
        <dbReference type="Proteomes" id="UP000003835"/>
    </source>
</evidence>
<organism evidence="1 2">
    <name type="scientific">Coleofasciculus chthonoplastes PCC 7420</name>
    <dbReference type="NCBI Taxonomy" id="118168"/>
    <lineage>
        <taxon>Bacteria</taxon>
        <taxon>Bacillati</taxon>
        <taxon>Cyanobacteriota</taxon>
        <taxon>Cyanophyceae</taxon>
        <taxon>Coleofasciculales</taxon>
        <taxon>Coleofasciculaceae</taxon>
        <taxon>Coleofasciculus</taxon>
    </lineage>
</organism>
<reference evidence="1 2" key="1">
    <citation type="submission" date="2008-07" db="EMBL/GenBank/DDBJ databases">
        <authorList>
            <person name="Tandeau de Marsac N."/>
            <person name="Ferriera S."/>
            <person name="Johnson J."/>
            <person name="Kravitz S."/>
            <person name="Beeson K."/>
            <person name="Sutton G."/>
            <person name="Rogers Y.-H."/>
            <person name="Friedman R."/>
            <person name="Frazier M."/>
            <person name="Venter J.C."/>
        </authorList>
    </citation>
    <scope>NUCLEOTIDE SEQUENCE [LARGE SCALE GENOMIC DNA]</scope>
    <source>
        <strain evidence="1 2">PCC 7420</strain>
    </source>
</reference>
<dbReference type="HOGENOM" id="CLU_3232176_0_0_3"/>
<dbReference type="AlphaFoldDB" id="B4VLR0"/>
<dbReference type="Proteomes" id="UP000003835">
    <property type="component" value="Unassembled WGS sequence"/>
</dbReference>
<gene>
    <name evidence="1" type="ORF">MC7420_466</name>
</gene>